<organism evidence="1 2">
    <name type="scientific">Elysia crispata</name>
    <name type="common">lettuce slug</name>
    <dbReference type="NCBI Taxonomy" id="231223"/>
    <lineage>
        <taxon>Eukaryota</taxon>
        <taxon>Metazoa</taxon>
        <taxon>Spiralia</taxon>
        <taxon>Lophotrochozoa</taxon>
        <taxon>Mollusca</taxon>
        <taxon>Gastropoda</taxon>
        <taxon>Heterobranchia</taxon>
        <taxon>Euthyneura</taxon>
        <taxon>Panpulmonata</taxon>
        <taxon>Sacoglossa</taxon>
        <taxon>Placobranchoidea</taxon>
        <taxon>Plakobranchidae</taxon>
        <taxon>Elysia</taxon>
    </lineage>
</organism>
<name>A0AAE0Z5I6_9GAST</name>
<reference evidence="1" key="1">
    <citation type="journal article" date="2023" name="G3 (Bethesda)">
        <title>A reference genome for the long-term kleptoplast-retaining sea slug Elysia crispata morphotype clarki.</title>
        <authorList>
            <person name="Eastman K.E."/>
            <person name="Pendleton A.L."/>
            <person name="Shaikh M.A."/>
            <person name="Suttiyut T."/>
            <person name="Ogas R."/>
            <person name="Tomko P."/>
            <person name="Gavelis G."/>
            <person name="Widhalm J.R."/>
            <person name="Wisecaver J.H."/>
        </authorList>
    </citation>
    <scope>NUCLEOTIDE SEQUENCE</scope>
    <source>
        <strain evidence="1">ECLA1</strain>
    </source>
</reference>
<comment type="caution">
    <text evidence="1">The sequence shown here is derived from an EMBL/GenBank/DDBJ whole genome shotgun (WGS) entry which is preliminary data.</text>
</comment>
<proteinExistence type="predicted"/>
<gene>
    <name evidence="1" type="ORF">RRG08_016356</name>
</gene>
<dbReference type="AlphaFoldDB" id="A0AAE0Z5I6"/>
<evidence type="ECO:0000313" key="2">
    <source>
        <dbReference type="Proteomes" id="UP001283361"/>
    </source>
</evidence>
<dbReference type="EMBL" id="JAWDGP010004604">
    <property type="protein sequence ID" value="KAK3763100.1"/>
    <property type="molecule type" value="Genomic_DNA"/>
</dbReference>
<protein>
    <submittedName>
        <fullName evidence="1">Uncharacterized protein</fullName>
    </submittedName>
</protein>
<evidence type="ECO:0000313" key="1">
    <source>
        <dbReference type="EMBL" id="KAK3763100.1"/>
    </source>
</evidence>
<accession>A0AAE0Z5I6</accession>
<keyword evidence="2" id="KW-1185">Reference proteome</keyword>
<dbReference type="Proteomes" id="UP001283361">
    <property type="component" value="Unassembled WGS sequence"/>
</dbReference>
<sequence>MATEGRTNIRERISNKERSGNFKVDSNDCALFARLTTKKGDHNHSTAASLADSNSPAQEDQRVATLLAEDYNFGQNSSCFTHSVCLVKSQEK</sequence>